<keyword evidence="7" id="KW-1185">Reference proteome</keyword>
<evidence type="ECO:0000256" key="4">
    <source>
        <dbReference type="ARBA" id="ARBA00023163"/>
    </source>
</evidence>
<dbReference type="Proteomes" id="UP000756530">
    <property type="component" value="Unassembled WGS sequence"/>
</dbReference>
<gene>
    <name evidence="6" type="ORF">KJP28_06195</name>
</gene>
<organism evidence="6 7">
    <name type="scientific">Maritimibacter dapengensis</name>
    <dbReference type="NCBI Taxonomy" id="2836868"/>
    <lineage>
        <taxon>Bacteria</taxon>
        <taxon>Pseudomonadati</taxon>
        <taxon>Pseudomonadota</taxon>
        <taxon>Alphaproteobacteria</taxon>
        <taxon>Rhodobacterales</taxon>
        <taxon>Roseobacteraceae</taxon>
        <taxon>Maritimibacter</taxon>
    </lineage>
</organism>
<keyword evidence="4" id="KW-0804">Transcription</keyword>
<reference evidence="6 7" key="1">
    <citation type="submission" date="2021-05" db="EMBL/GenBank/DDBJ databases">
        <title>Culturable bacteria isolated from Daya Bay.</title>
        <authorList>
            <person name="Zheng W."/>
            <person name="Yu S."/>
            <person name="Huang Y."/>
        </authorList>
    </citation>
    <scope>NUCLEOTIDE SEQUENCE [LARGE SCALE GENOMIC DNA]</scope>
    <source>
        <strain evidence="6 7">DP4N28-5</strain>
    </source>
</reference>
<dbReference type="Pfam" id="PF00126">
    <property type="entry name" value="HTH_1"/>
    <property type="match status" value="1"/>
</dbReference>
<comment type="similarity">
    <text evidence="1">Belongs to the LysR transcriptional regulatory family.</text>
</comment>
<keyword evidence="2" id="KW-0805">Transcription regulation</keyword>
<dbReference type="Pfam" id="PF03466">
    <property type="entry name" value="LysR_substrate"/>
    <property type="match status" value="1"/>
</dbReference>
<dbReference type="PANTHER" id="PTHR30118:SF6">
    <property type="entry name" value="HTH-TYPE TRANSCRIPTIONAL REGULATOR LEUO"/>
    <property type="match status" value="1"/>
</dbReference>
<evidence type="ECO:0000256" key="1">
    <source>
        <dbReference type="ARBA" id="ARBA00009437"/>
    </source>
</evidence>
<dbReference type="PANTHER" id="PTHR30118">
    <property type="entry name" value="HTH-TYPE TRANSCRIPTIONAL REGULATOR LEUO-RELATED"/>
    <property type="match status" value="1"/>
</dbReference>
<dbReference type="InterPro" id="IPR000847">
    <property type="entry name" value="LysR_HTH_N"/>
</dbReference>
<feature type="domain" description="HTH lysR-type" evidence="5">
    <location>
        <begin position="6"/>
        <end position="63"/>
    </location>
</feature>
<name>A0ABS6T0K2_9RHOB</name>
<evidence type="ECO:0000256" key="2">
    <source>
        <dbReference type="ARBA" id="ARBA00023015"/>
    </source>
</evidence>
<comment type="caution">
    <text evidence="6">The sequence shown here is derived from an EMBL/GenBank/DDBJ whole genome shotgun (WGS) entry which is preliminary data.</text>
</comment>
<dbReference type="InterPro" id="IPR005119">
    <property type="entry name" value="LysR_subst-bd"/>
</dbReference>
<evidence type="ECO:0000259" key="5">
    <source>
        <dbReference type="PROSITE" id="PS50931"/>
    </source>
</evidence>
<accession>A0ABS6T0K2</accession>
<dbReference type="PROSITE" id="PS50931">
    <property type="entry name" value="HTH_LYSR"/>
    <property type="match status" value="1"/>
</dbReference>
<keyword evidence="3" id="KW-0238">DNA-binding</keyword>
<dbReference type="InterPro" id="IPR050389">
    <property type="entry name" value="LysR-type_TF"/>
</dbReference>
<evidence type="ECO:0000256" key="3">
    <source>
        <dbReference type="ARBA" id="ARBA00023125"/>
    </source>
</evidence>
<evidence type="ECO:0000313" key="7">
    <source>
        <dbReference type="Proteomes" id="UP000756530"/>
    </source>
</evidence>
<sequence>MRFKKLDLNLLVALDHMLEHRSVTQAAEHMFMSQSAMSNALTRLRTYFDDPLLVQVGRRMELTPRAEALRPAIRDVLVRVEAAIDRGPQFHPDRSDRTFNLLLSDYALNVLMPEVLRRAEAHDATVKFNLRAQTAAPYTLIERGEVDLLVAPEQFTSSEHPSALVYEDQYKVVAWKHGAYGKGTLDRERYEKAGHVVMVPPQKAQTVEGVSLAEHGVDRRIEVTTFAFTSLTSLISGTNRIATVHGRLAAMIPDADELVVHPFPFDAPPLRQIIQWHVLRDTDPGLIWLRDLVLEAAAALPAVD</sequence>
<evidence type="ECO:0000313" key="6">
    <source>
        <dbReference type="EMBL" id="MBV7378510.1"/>
    </source>
</evidence>
<proteinExistence type="inferred from homology"/>
<dbReference type="RefSeq" id="WP_218391639.1">
    <property type="nucleotide sequence ID" value="NZ_JAHUZE010000001.1"/>
</dbReference>
<dbReference type="EMBL" id="JAHUZE010000001">
    <property type="protein sequence ID" value="MBV7378510.1"/>
    <property type="molecule type" value="Genomic_DNA"/>
</dbReference>
<protein>
    <submittedName>
        <fullName evidence="6">LysR family transcriptional regulator</fullName>
    </submittedName>
</protein>